<proteinExistence type="predicted"/>
<feature type="transmembrane region" description="Helical" evidence="1">
    <location>
        <begin position="114"/>
        <end position="132"/>
    </location>
</feature>
<sequence length="150" mass="16584">MNSKPLAVLAAILLMTLGVMLYYSATPYMNMFVAPMINSMGVESSRLMLWLVMTMIALAGSLIAGFFSVFLFEMVSGGYRPGFMAMLFAVPVVVIHLSFVIMGLVQGKHMPPEVYGLYLGEVAAIFVGYYLTARVGRWVARRFFMTEAPV</sequence>
<reference evidence="2" key="1">
    <citation type="journal article" date="2020" name="mSystems">
        <title>Genome- and Community-Level Interaction Insights into Carbon Utilization and Element Cycling Functions of Hydrothermarchaeota in Hydrothermal Sediment.</title>
        <authorList>
            <person name="Zhou Z."/>
            <person name="Liu Y."/>
            <person name="Xu W."/>
            <person name="Pan J."/>
            <person name="Luo Z.H."/>
            <person name="Li M."/>
        </authorList>
    </citation>
    <scope>NUCLEOTIDE SEQUENCE [LARGE SCALE GENOMIC DNA]</scope>
    <source>
        <strain evidence="2">HyVt-458</strain>
    </source>
</reference>
<gene>
    <name evidence="2" type="ORF">ENJ12_01235</name>
</gene>
<feature type="transmembrane region" description="Helical" evidence="1">
    <location>
        <begin position="6"/>
        <end position="26"/>
    </location>
</feature>
<evidence type="ECO:0000313" key="2">
    <source>
        <dbReference type="EMBL" id="HEC05451.1"/>
    </source>
</evidence>
<comment type="caution">
    <text evidence="2">The sequence shown here is derived from an EMBL/GenBank/DDBJ whole genome shotgun (WGS) entry which is preliminary data.</text>
</comment>
<keyword evidence="1" id="KW-0472">Membrane</keyword>
<accession>A0A831WEC4</accession>
<feature type="transmembrane region" description="Helical" evidence="1">
    <location>
        <begin position="47"/>
        <end position="71"/>
    </location>
</feature>
<dbReference type="AlphaFoldDB" id="A0A831WEC4"/>
<feature type="transmembrane region" description="Helical" evidence="1">
    <location>
        <begin position="83"/>
        <end position="105"/>
    </location>
</feature>
<organism evidence="2">
    <name type="scientific">Thiolapillus brandeum</name>
    <dbReference type="NCBI Taxonomy" id="1076588"/>
    <lineage>
        <taxon>Bacteria</taxon>
        <taxon>Pseudomonadati</taxon>
        <taxon>Pseudomonadota</taxon>
        <taxon>Gammaproteobacteria</taxon>
        <taxon>Chromatiales</taxon>
        <taxon>Sedimenticolaceae</taxon>
        <taxon>Thiolapillus</taxon>
    </lineage>
</organism>
<name>A0A831WEC4_9GAMM</name>
<protein>
    <submittedName>
        <fullName evidence="2">Uncharacterized protein</fullName>
    </submittedName>
</protein>
<dbReference type="EMBL" id="DRLF01000047">
    <property type="protein sequence ID" value="HEC05451.1"/>
    <property type="molecule type" value="Genomic_DNA"/>
</dbReference>
<dbReference type="Proteomes" id="UP000886339">
    <property type="component" value="Unassembled WGS sequence"/>
</dbReference>
<keyword evidence="1" id="KW-0812">Transmembrane</keyword>
<keyword evidence="1" id="KW-1133">Transmembrane helix</keyword>
<evidence type="ECO:0000256" key="1">
    <source>
        <dbReference type="SAM" id="Phobius"/>
    </source>
</evidence>